<evidence type="ECO:0000313" key="4">
    <source>
        <dbReference type="Proteomes" id="UP000254677"/>
    </source>
</evidence>
<evidence type="ECO:0000256" key="1">
    <source>
        <dbReference type="PROSITE-ProRule" id="PRU00464"/>
    </source>
</evidence>
<accession>A0A378J9Y6</accession>
<dbReference type="OrthoDB" id="9799145at2"/>
<proteinExistence type="predicted"/>
<reference evidence="3 4" key="1">
    <citation type="submission" date="2018-06" db="EMBL/GenBank/DDBJ databases">
        <authorList>
            <consortium name="Pathogen Informatics"/>
            <person name="Doyle S."/>
        </authorList>
    </citation>
    <scope>NUCLEOTIDE SEQUENCE [LARGE SCALE GENOMIC DNA]</scope>
    <source>
        <strain evidence="3 4">NCTC13292</strain>
    </source>
</reference>
<dbReference type="RefSeq" id="WP_115221931.1">
    <property type="nucleotide sequence ID" value="NZ_CAXYJE010000002.1"/>
</dbReference>
<comment type="caution">
    <text evidence="1">Lacks conserved residue(s) required for the propagation of feature annotation.</text>
</comment>
<dbReference type="AlphaFoldDB" id="A0A378J9Y6"/>
<dbReference type="InterPro" id="IPR011146">
    <property type="entry name" value="HIT-like"/>
</dbReference>
<dbReference type="Pfam" id="PF01230">
    <property type="entry name" value="HIT"/>
    <property type="match status" value="1"/>
</dbReference>
<dbReference type="PIRSF" id="PIRSF000714">
    <property type="entry name" value="HIT"/>
    <property type="match status" value="1"/>
</dbReference>
<name>A0A378J9Y6_9GAMM</name>
<evidence type="ECO:0000313" key="3">
    <source>
        <dbReference type="EMBL" id="STX43707.1"/>
    </source>
</evidence>
<dbReference type="Proteomes" id="UP000254677">
    <property type="component" value="Unassembled WGS sequence"/>
</dbReference>
<dbReference type="GO" id="GO:0016787">
    <property type="term" value="F:hydrolase activity"/>
    <property type="evidence" value="ECO:0007669"/>
    <property type="project" value="UniProtKB-KW"/>
</dbReference>
<keyword evidence="3" id="KW-0378">Hydrolase</keyword>
<feature type="domain" description="HIT" evidence="2">
    <location>
        <begin position="36"/>
        <end position="104"/>
    </location>
</feature>
<dbReference type="EMBL" id="UGOA01000001">
    <property type="protein sequence ID" value="STX43707.1"/>
    <property type="molecule type" value="Genomic_DNA"/>
</dbReference>
<keyword evidence="4" id="KW-1185">Reference proteome</keyword>
<dbReference type="Gene3D" id="3.30.428.10">
    <property type="entry name" value="HIT-like"/>
    <property type="match status" value="1"/>
</dbReference>
<gene>
    <name evidence="3" type="primary">hit1</name>
    <name evidence="3" type="ORF">NCTC13292_02340</name>
</gene>
<organism evidence="3 4">
    <name type="scientific">Legionella donaldsonii</name>
    <dbReference type="NCBI Taxonomy" id="45060"/>
    <lineage>
        <taxon>Bacteria</taxon>
        <taxon>Pseudomonadati</taxon>
        <taxon>Pseudomonadota</taxon>
        <taxon>Gammaproteobacteria</taxon>
        <taxon>Legionellales</taxon>
        <taxon>Legionellaceae</taxon>
        <taxon>Legionella</taxon>
    </lineage>
</organism>
<sequence>MGFVTDERIQASSIWLDDLSLSTVYLKNEADFPWFILVPREENIQEIYQLSPTNRQLLIEEIAKISNLVNIHFKPDKLNVGALGNIVSQLHIHVVARFNGDKAWPHGIWQSGMTATPYPKEVLQELVPSLRAKIAGG</sequence>
<dbReference type="InterPro" id="IPR036265">
    <property type="entry name" value="HIT-like_sf"/>
</dbReference>
<protein>
    <submittedName>
        <fullName evidence="3">Diadenosine tetraphosphate (Ap4A) hydrolase-like HIT family hydrolase</fullName>
    </submittedName>
</protein>
<dbReference type="SUPFAM" id="SSF54197">
    <property type="entry name" value="HIT-like"/>
    <property type="match status" value="1"/>
</dbReference>
<dbReference type="PROSITE" id="PS51084">
    <property type="entry name" value="HIT_2"/>
    <property type="match status" value="1"/>
</dbReference>
<evidence type="ECO:0000259" key="2">
    <source>
        <dbReference type="PROSITE" id="PS51084"/>
    </source>
</evidence>
<dbReference type="InterPro" id="IPR026026">
    <property type="entry name" value="HIT_Hint"/>
</dbReference>